<protein>
    <submittedName>
        <fullName evidence="1">Uncharacterized protein</fullName>
    </submittedName>
</protein>
<keyword evidence="2" id="KW-1185">Reference proteome</keyword>
<dbReference type="PANTHER" id="PTHR41775:SF1">
    <property type="entry name" value="PEPTIDASE M6-LIKE DOMAIN-CONTAINING PROTEIN"/>
    <property type="match status" value="1"/>
</dbReference>
<dbReference type="Proteomes" id="UP000630594">
    <property type="component" value="Unassembled WGS sequence"/>
</dbReference>
<sequence length="177" mass="18948">MGAGNHLHRGRTPAPVSVYLRDLVDWCGTEVDLNAGGVFEAGHADYDSVLRYSTDRENEYFLVENRSALGFDTHSTSSGLAVYHCDTRGSNEFQQGTRERHYQCALLQADGHLDLEQALNQGDVGDLCTATAGTALSHTTVPASRAWDGSASGLTISEIGAPGEVITFRAGEVGCRT</sequence>
<proteinExistence type="predicted"/>
<comment type="caution">
    <text evidence="1">The sequence shown here is derived from an EMBL/GenBank/DDBJ whole genome shotgun (WGS) entry which is preliminary data.</text>
</comment>
<name>A0ABQ1QI01_9ACTN</name>
<organism evidence="1 2">
    <name type="scientific">Nocardioides daphniae</name>
    <dbReference type="NCBI Taxonomy" id="402297"/>
    <lineage>
        <taxon>Bacteria</taxon>
        <taxon>Bacillati</taxon>
        <taxon>Actinomycetota</taxon>
        <taxon>Actinomycetes</taxon>
        <taxon>Propionibacteriales</taxon>
        <taxon>Nocardioidaceae</taxon>
        <taxon>Nocardioides</taxon>
    </lineage>
</organism>
<dbReference type="EMBL" id="BMCK01000004">
    <property type="protein sequence ID" value="GGD26994.1"/>
    <property type="molecule type" value="Genomic_DNA"/>
</dbReference>
<evidence type="ECO:0000313" key="1">
    <source>
        <dbReference type="EMBL" id="GGD26994.1"/>
    </source>
</evidence>
<reference evidence="2" key="1">
    <citation type="journal article" date="2019" name="Int. J. Syst. Evol. Microbiol.">
        <title>The Global Catalogue of Microorganisms (GCM) 10K type strain sequencing project: providing services to taxonomists for standard genome sequencing and annotation.</title>
        <authorList>
            <consortium name="The Broad Institute Genomics Platform"/>
            <consortium name="The Broad Institute Genome Sequencing Center for Infectious Disease"/>
            <person name="Wu L."/>
            <person name="Ma J."/>
        </authorList>
    </citation>
    <scope>NUCLEOTIDE SEQUENCE [LARGE SCALE GENOMIC DNA]</scope>
    <source>
        <strain evidence="2">CCM 7403</strain>
    </source>
</reference>
<dbReference type="RefSeq" id="WP_202977937.1">
    <property type="nucleotide sequence ID" value="NZ_BMCK01000004.1"/>
</dbReference>
<gene>
    <name evidence="1" type="ORF">GCM10007231_28030</name>
</gene>
<accession>A0ABQ1QI01</accession>
<evidence type="ECO:0000313" key="2">
    <source>
        <dbReference type="Proteomes" id="UP000630594"/>
    </source>
</evidence>
<dbReference type="PANTHER" id="PTHR41775">
    <property type="entry name" value="SECRETED PROTEIN-RELATED"/>
    <property type="match status" value="1"/>
</dbReference>